<dbReference type="GO" id="GO:0003700">
    <property type="term" value="F:DNA-binding transcription factor activity"/>
    <property type="evidence" value="ECO:0007669"/>
    <property type="project" value="TreeGrafter"/>
</dbReference>
<keyword evidence="5" id="KW-1185">Reference proteome</keyword>
<feature type="DNA-binding region" description="H-T-H motif" evidence="2">
    <location>
        <begin position="43"/>
        <end position="62"/>
    </location>
</feature>
<dbReference type="InterPro" id="IPR009057">
    <property type="entry name" value="Homeodomain-like_sf"/>
</dbReference>
<sequence>MKQTTKISSRIGRPRLEEAGEVNARILAAATELFLSKGVAATSCEAVVARAHVGKASLYSRYSGKDALFEAVIKHAVESGSFQMDATKLPEGTVRERLAFAGKAVLMQALSPIPLELLRLFLTEARRFPDLIAHVDAMARSKVVDIVARSMAASPQDAASRKAVAIAERFLDLTFAPIILAALTGRETATTPDAIEGQVAFALDTLESSGLLDDRL</sequence>
<dbReference type="EMBL" id="CP045201">
    <property type="protein sequence ID" value="QOL80394.1"/>
    <property type="molecule type" value="Genomic_DNA"/>
</dbReference>
<feature type="domain" description="HTH tetR-type" evidence="3">
    <location>
        <begin position="20"/>
        <end position="80"/>
    </location>
</feature>
<dbReference type="SUPFAM" id="SSF46689">
    <property type="entry name" value="Homeodomain-like"/>
    <property type="match status" value="1"/>
</dbReference>
<dbReference type="KEGG" id="pshq:F3W81_05905"/>
<reference evidence="4 5" key="1">
    <citation type="submission" date="2019-10" db="EMBL/GenBank/DDBJ databases">
        <title>Pseudopuniceibacterium sp. HQ09 islated from Antarctica.</title>
        <authorList>
            <person name="Liao L."/>
            <person name="Su S."/>
            <person name="Chen B."/>
            <person name="Yu Y."/>
        </authorList>
    </citation>
    <scope>NUCLEOTIDE SEQUENCE [LARGE SCALE GENOMIC DNA]</scope>
    <source>
        <strain evidence="4 5">HQ09</strain>
    </source>
</reference>
<dbReference type="Gene3D" id="1.10.357.10">
    <property type="entry name" value="Tetracycline Repressor, domain 2"/>
    <property type="match status" value="1"/>
</dbReference>
<dbReference type="InterPro" id="IPR050109">
    <property type="entry name" value="HTH-type_TetR-like_transc_reg"/>
</dbReference>
<evidence type="ECO:0000256" key="2">
    <source>
        <dbReference type="PROSITE-ProRule" id="PRU00335"/>
    </source>
</evidence>
<dbReference type="PRINTS" id="PR00455">
    <property type="entry name" value="HTHTETR"/>
</dbReference>
<organism evidence="4 5">
    <name type="scientific">Pseudooceanicola spongiae</name>
    <dbReference type="NCBI Taxonomy" id="2613965"/>
    <lineage>
        <taxon>Bacteria</taxon>
        <taxon>Pseudomonadati</taxon>
        <taxon>Pseudomonadota</taxon>
        <taxon>Alphaproteobacteria</taxon>
        <taxon>Rhodobacterales</taxon>
        <taxon>Paracoccaceae</taxon>
        <taxon>Pseudooceanicola</taxon>
    </lineage>
</organism>
<evidence type="ECO:0000313" key="4">
    <source>
        <dbReference type="EMBL" id="QOL80394.1"/>
    </source>
</evidence>
<gene>
    <name evidence="4" type="ORF">F3W81_05905</name>
</gene>
<accession>A0A7L9WKN9</accession>
<evidence type="ECO:0000259" key="3">
    <source>
        <dbReference type="PROSITE" id="PS50977"/>
    </source>
</evidence>
<dbReference type="PANTHER" id="PTHR30055:SF146">
    <property type="entry name" value="HTH-TYPE TRANSCRIPTIONAL DUAL REGULATOR CECR"/>
    <property type="match status" value="1"/>
</dbReference>
<dbReference type="PANTHER" id="PTHR30055">
    <property type="entry name" value="HTH-TYPE TRANSCRIPTIONAL REGULATOR RUTR"/>
    <property type="match status" value="1"/>
</dbReference>
<dbReference type="RefSeq" id="WP_193082714.1">
    <property type="nucleotide sequence ID" value="NZ_CP045201.1"/>
</dbReference>
<evidence type="ECO:0000313" key="5">
    <source>
        <dbReference type="Proteomes" id="UP000594118"/>
    </source>
</evidence>
<dbReference type="AlphaFoldDB" id="A0A7L9WKN9"/>
<name>A0A7L9WKN9_9RHOB</name>
<dbReference type="Pfam" id="PF00440">
    <property type="entry name" value="TetR_N"/>
    <property type="match status" value="1"/>
</dbReference>
<dbReference type="InterPro" id="IPR001647">
    <property type="entry name" value="HTH_TetR"/>
</dbReference>
<proteinExistence type="predicted"/>
<protein>
    <submittedName>
        <fullName evidence="4">TetR family transcriptional regulator</fullName>
    </submittedName>
</protein>
<evidence type="ECO:0000256" key="1">
    <source>
        <dbReference type="ARBA" id="ARBA00023125"/>
    </source>
</evidence>
<dbReference type="PROSITE" id="PS50977">
    <property type="entry name" value="HTH_TETR_2"/>
    <property type="match status" value="1"/>
</dbReference>
<dbReference type="Proteomes" id="UP000594118">
    <property type="component" value="Chromosome"/>
</dbReference>
<keyword evidence="1 2" id="KW-0238">DNA-binding</keyword>
<dbReference type="GO" id="GO:0000976">
    <property type="term" value="F:transcription cis-regulatory region binding"/>
    <property type="evidence" value="ECO:0007669"/>
    <property type="project" value="TreeGrafter"/>
</dbReference>